<feature type="region of interest" description="Disordered" evidence="1">
    <location>
        <begin position="24"/>
        <end position="48"/>
    </location>
</feature>
<sequence length="370" mass="41128">MKKVNLLFATIFVAIITLSSCSSDDNTVNEGENGNEETGGGNPGEEDIEDREIPVSELADGITIQGGEKKSGSAPAPTGDVDFKLGFSEQNAFLTNGFDIDFTSTDPNIKGAYLQVTDVDGNKIDGYFDITDLKANQNGGKAFNQKKKVSAQAKMEGEDPTSYNINVNFDASLQPGKFCYEICIYDENNNISQIQEVCVNVEAWGGNADLAGEWVFDSEMSDEVESDEAIFECENGQSLTAPYEEKEKDIWTFVLTEDGVYYETYEEKGKRLDTNASLENCEAVYNTPYEENEKFSGNWSYDEDAKTLTAVDFAYEDFLNSANNETYPEGEVYFYNVKVEIVDGKLKITETDGVDDNGNPELLEYYFKKK</sequence>
<reference evidence="3 4" key="1">
    <citation type="submission" date="2019-06" db="EMBL/GenBank/DDBJ databases">
        <authorList>
            <person name="Meng X."/>
        </authorList>
    </citation>
    <scope>NUCLEOTIDE SEQUENCE [LARGE SCALE GENOMIC DNA]</scope>
    <source>
        <strain evidence="3 4">M625</strain>
    </source>
</reference>
<accession>A0A504JA10</accession>
<feature type="signal peptide" evidence="2">
    <location>
        <begin position="1"/>
        <end position="24"/>
    </location>
</feature>
<evidence type="ECO:0000313" key="3">
    <source>
        <dbReference type="EMBL" id="TPN87717.1"/>
    </source>
</evidence>
<evidence type="ECO:0000256" key="1">
    <source>
        <dbReference type="SAM" id="MobiDB-lite"/>
    </source>
</evidence>
<protein>
    <submittedName>
        <fullName evidence="3">Uncharacterized protein</fullName>
    </submittedName>
</protein>
<proteinExistence type="predicted"/>
<keyword evidence="2" id="KW-0732">Signal</keyword>
<evidence type="ECO:0000313" key="4">
    <source>
        <dbReference type="Proteomes" id="UP000315540"/>
    </source>
</evidence>
<comment type="caution">
    <text evidence="3">The sequence shown here is derived from an EMBL/GenBank/DDBJ whole genome shotgun (WGS) entry which is preliminary data.</text>
</comment>
<dbReference type="RefSeq" id="WP_140592357.1">
    <property type="nucleotide sequence ID" value="NZ_VFWZ01000002.1"/>
</dbReference>
<dbReference type="OrthoDB" id="1155918at2"/>
<dbReference type="PROSITE" id="PS51257">
    <property type="entry name" value="PROKAR_LIPOPROTEIN"/>
    <property type="match status" value="1"/>
</dbReference>
<name>A0A504JA10_9FLAO</name>
<dbReference type="AlphaFoldDB" id="A0A504JA10"/>
<feature type="chain" id="PRO_5021400379" evidence="2">
    <location>
        <begin position="25"/>
        <end position="370"/>
    </location>
</feature>
<keyword evidence="4" id="KW-1185">Reference proteome</keyword>
<evidence type="ECO:0000256" key="2">
    <source>
        <dbReference type="SAM" id="SignalP"/>
    </source>
</evidence>
<dbReference type="EMBL" id="VFWZ01000002">
    <property type="protein sequence ID" value="TPN87717.1"/>
    <property type="molecule type" value="Genomic_DNA"/>
</dbReference>
<dbReference type="Proteomes" id="UP000315540">
    <property type="component" value="Unassembled WGS sequence"/>
</dbReference>
<gene>
    <name evidence="3" type="ORF">FHK87_09065</name>
</gene>
<organism evidence="3 4">
    <name type="scientific">Aquimarina algicola</name>
    <dbReference type="NCBI Taxonomy" id="2589995"/>
    <lineage>
        <taxon>Bacteria</taxon>
        <taxon>Pseudomonadati</taxon>
        <taxon>Bacteroidota</taxon>
        <taxon>Flavobacteriia</taxon>
        <taxon>Flavobacteriales</taxon>
        <taxon>Flavobacteriaceae</taxon>
        <taxon>Aquimarina</taxon>
    </lineage>
</organism>